<dbReference type="KEGG" id="loi:92359565"/>
<keyword evidence="3" id="KW-1185">Reference proteome</keyword>
<proteinExistence type="predicted"/>
<reference evidence="3" key="1">
    <citation type="journal article" date="2021" name="Microbiol. Resour. Announc.">
        <title>LGAAP: Leishmaniinae Genome Assembly and Annotation Pipeline.</title>
        <authorList>
            <person name="Almutairi H."/>
            <person name="Urbaniak M.D."/>
            <person name="Bates M.D."/>
            <person name="Jariyapan N."/>
            <person name="Kwakye-Nuako G."/>
            <person name="Thomaz-Soccol V."/>
            <person name="Al-Salem W.S."/>
            <person name="Dillon R.J."/>
            <person name="Bates P.A."/>
            <person name="Gatherer D."/>
        </authorList>
    </citation>
    <scope>NUCLEOTIDE SEQUENCE [LARGE SCALE GENOMIC DNA]</scope>
</reference>
<dbReference type="AlphaFoldDB" id="A0A836GX86"/>
<organism evidence="2 3">
    <name type="scientific">Leishmania orientalis</name>
    <dbReference type="NCBI Taxonomy" id="2249476"/>
    <lineage>
        <taxon>Eukaryota</taxon>
        <taxon>Discoba</taxon>
        <taxon>Euglenozoa</taxon>
        <taxon>Kinetoplastea</taxon>
        <taxon>Metakinetoplastina</taxon>
        <taxon>Trypanosomatida</taxon>
        <taxon>Trypanosomatidae</taxon>
        <taxon>Leishmaniinae</taxon>
        <taxon>Leishmania</taxon>
    </lineage>
</organism>
<dbReference type="Proteomes" id="UP000674143">
    <property type="component" value="Unassembled WGS sequence"/>
</dbReference>
<accession>A0A836GX86</accession>
<feature type="region of interest" description="Disordered" evidence="1">
    <location>
        <begin position="758"/>
        <end position="782"/>
    </location>
</feature>
<evidence type="ECO:0000256" key="1">
    <source>
        <dbReference type="SAM" id="MobiDB-lite"/>
    </source>
</evidence>
<feature type="compositionally biased region" description="Polar residues" evidence="1">
    <location>
        <begin position="825"/>
        <end position="834"/>
    </location>
</feature>
<feature type="region of interest" description="Disordered" evidence="1">
    <location>
        <begin position="484"/>
        <end position="506"/>
    </location>
</feature>
<reference evidence="3" key="2">
    <citation type="journal article" date="2021" name="Sci. Data">
        <title>Chromosome-scale genome sequencing, assembly and annotation of six genomes from subfamily Leishmaniinae.</title>
        <authorList>
            <person name="Almutairi H."/>
            <person name="Urbaniak M.D."/>
            <person name="Bates M.D."/>
            <person name="Jariyapan N."/>
            <person name="Kwakye-Nuako G."/>
            <person name="Thomaz Soccol V."/>
            <person name="Al-Salem W.S."/>
            <person name="Dillon R.J."/>
            <person name="Bates P.A."/>
            <person name="Gatherer D."/>
        </authorList>
    </citation>
    <scope>NUCLEOTIDE SEQUENCE [LARGE SCALE GENOMIC DNA]</scope>
</reference>
<evidence type="ECO:0000313" key="2">
    <source>
        <dbReference type="EMBL" id="KAG5473565.1"/>
    </source>
</evidence>
<dbReference type="GeneID" id="92359565"/>
<sequence>MRFAPSSHAACLRPIRDLCIPRRHIALTHAYLAGTATGAAAVSQRTESCALHAHAGYSRQGARSEMDVVAEATSVAADVASACSSVSGTASSTLAAPISPPSPTVAPQKSAWTVEQVYAILRRHESLCDRIPLLCTASMSMGLMTSPLPTAVETAADDLDTEAHDPRWVSPRRGPRASAAAVQEIRELLGRLAQDPQRLSALDEKQRRRLVTAACRVGYAVGLHSRCCALYADMVLLGHGVSNGHHGEQSAAVPGSALSSDPGLGSAEMLLPSVVVRAPSSIPDFIIDAAGKAADLTTLHLCLPQDTHVSQTEAGAAASPSLLTALHVYVQCVRVLISHGWGGCLASRAVVADRRADSSDERVSSKSRNVEGLPAHSLIRATAGTRNASTDAVTVASPTARALSSITPAEASGEERWRCLALTALRRLRIDDLDAADVLRTCLRRAHYRYADTGGDWAAAQSSVYAHIFRYWLDEKDIAVGTPSACQRLSPSDSEAESEANGEHRRISTRAATYGKSCASAPVLLTVPALVALLRTAVVARQHDIAEWATLWVDACLEEWARASKRVAASAGKGKQNVSFETAACCIAAPLPLMDSPSAQSLPQLDVLLAWYLRYLQQSGQRSRAVRWLSSLRRRQRSAPILASALATMSVAREAARLASDKLDGELAMWCLQLCLGDTAPTLSPGHADILQCLCAYARCGLPNFDMVLQSLRKNGLLALTPEEELFVRLLHARRSVNWRTEWERCVAPYIAEEEDQEMNGVETSLGDAGEAQGHPRATRTPPSRVITLRILEPAQSREGAPTTSLMYPDEGASLDGSGRGPATPSESPQEFSAHRSTALPSVFSSRVIYQLLLILQEGEHPSFMSYYRALLLTFSEHVTPQDRARWAVLALMWAIQLHGSARSADVVYIAREVEQLTRLQQTHTDAAAASPLPLSPEVWHSLSRKWAMLYQQYPLTLWNRAAAAAIDSDSDTRCDAPPRRLLCTPSAAALSTTPVLARFAKRRHLLPSATVSATELLRTSQCVSVEATVARCSASDGAVTHWPPHSGADFESWVKYVGAVRRF</sequence>
<comment type="caution">
    <text evidence="2">The sequence shown here is derived from an EMBL/GenBank/DDBJ whole genome shotgun (WGS) entry which is preliminary data.</text>
</comment>
<protein>
    <submittedName>
        <fullName evidence="2">Uncharacterized protein</fullName>
    </submittedName>
</protein>
<name>A0A836GX86_9TRYP</name>
<feature type="region of interest" description="Disordered" evidence="1">
    <location>
        <begin position="797"/>
        <end position="834"/>
    </location>
</feature>
<gene>
    <name evidence="2" type="ORF">LSCM4_03634</name>
</gene>
<evidence type="ECO:0000313" key="3">
    <source>
        <dbReference type="Proteomes" id="UP000674143"/>
    </source>
</evidence>
<dbReference type="EMBL" id="JAFHLR010000029">
    <property type="protein sequence ID" value="KAG5473565.1"/>
    <property type="molecule type" value="Genomic_DNA"/>
</dbReference>
<dbReference type="RefSeq" id="XP_067061568.1">
    <property type="nucleotide sequence ID" value="XM_067205631.1"/>
</dbReference>
<feature type="compositionally biased region" description="Polar residues" evidence="1">
    <location>
        <begin position="484"/>
        <end position="493"/>
    </location>
</feature>